<evidence type="ECO:0000313" key="3">
    <source>
        <dbReference type="EMBL" id="HBP29875.1"/>
    </source>
</evidence>
<sequence length="331" mass="35271">MLVANKSLSKVACAVVALAGFCSAFSARADTVTDYPVRPITIMTPTAAGGGTDIVARIVSDKLAALLGQPIVINNKPGAGGVIGNQAMLREKNDGYSLFVTANSNQLITPWVFRNANFDPLNDFEPVTGLGTVPYVLAVHPDFPAKNLDEFLTLIKKNPGKFQYASAGPGTLNHLIPEMLTHAIGTEMEHIPYRGVAPAMADVLGGRVPVVFGSLSSVLENIRSGKLRALGVSSPTRTDVLPDTPAIIEKVPEFQSEMWVALYAPAGTPKLIIEKLHTSAQRALADPGTQKLFKGLGMSVMKEGPAELAKLQEAEYQQWKETVARAGVRAN</sequence>
<dbReference type="AlphaFoldDB" id="A0A356LH97"/>
<proteinExistence type="inferred from homology"/>
<accession>A0A356LH97</accession>
<comment type="similarity">
    <text evidence="1">Belongs to the UPF0065 (bug) family.</text>
</comment>
<evidence type="ECO:0000256" key="1">
    <source>
        <dbReference type="ARBA" id="ARBA00006987"/>
    </source>
</evidence>
<gene>
    <name evidence="3" type="ORF">DD666_10720</name>
</gene>
<feature type="signal peptide" evidence="2">
    <location>
        <begin position="1"/>
        <end position="29"/>
    </location>
</feature>
<dbReference type="Gene3D" id="3.40.190.150">
    <property type="entry name" value="Bordetella uptake gene, domain 1"/>
    <property type="match status" value="1"/>
</dbReference>
<organism evidence="3 4">
    <name type="scientific">Advenella kashmirensis</name>
    <dbReference type="NCBI Taxonomy" id="310575"/>
    <lineage>
        <taxon>Bacteria</taxon>
        <taxon>Pseudomonadati</taxon>
        <taxon>Pseudomonadota</taxon>
        <taxon>Betaproteobacteria</taxon>
        <taxon>Burkholderiales</taxon>
        <taxon>Alcaligenaceae</taxon>
    </lineage>
</organism>
<comment type="caution">
    <text evidence="3">The sequence shown here is derived from an EMBL/GenBank/DDBJ whole genome shotgun (WGS) entry which is preliminary data.</text>
</comment>
<dbReference type="EMBL" id="DOEK01000028">
    <property type="protein sequence ID" value="HBP29875.1"/>
    <property type="molecule type" value="Genomic_DNA"/>
</dbReference>
<dbReference type="Proteomes" id="UP000264036">
    <property type="component" value="Unassembled WGS sequence"/>
</dbReference>
<keyword evidence="2" id="KW-0732">Signal</keyword>
<dbReference type="CDD" id="cd13578">
    <property type="entry name" value="PBP2_Bug27"/>
    <property type="match status" value="1"/>
</dbReference>
<name>A0A356LH97_9BURK</name>
<evidence type="ECO:0000256" key="2">
    <source>
        <dbReference type="SAM" id="SignalP"/>
    </source>
</evidence>
<feature type="chain" id="PRO_5016925699" evidence="2">
    <location>
        <begin position="30"/>
        <end position="331"/>
    </location>
</feature>
<dbReference type="PANTHER" id="PTHR42928:SF5">
    <property type="entry name" value="BLR1237 PROTEIN"/>
    <property type="match status" value="1"/>
</dbReference>
<dbReference type="Gene3D" id="3.40.190.10">
    <property type="entry name" value="Periplasmic binding protein-like II"/>
    <property type="match status" value="1"/>
</dbReference>
<dbReference type="PANTHER" id="PTHR42928">
    <property type="entry name" value="TRICARBOXYLATE-BINDING PROTEIN"/>
    <property type="match status" value="1"/>
</dbReference>
<reference evidence="3 4" key="1">
    <citation type="journal article" date="2018" name="Nat. Biotechnol.">
        <title>A standardized bacterial taxonomy based on genome phylogeny substantially revises the tree of life.</title>
        <authorList>
            <person name="Parks D.H."/>
            <person name="Chuvochina M."/>
            <person name="Waite D.W."/>
            <person name="Rinke C."/>
            <person name="Skarshewski A."/>
            <person name="Chaumeil P.A."/>
            <person name="Hugenholtz P."/>
        </authorList>
    </citation>
    <scope>NUCLEOTIDE SEQUENCE [LARGE SCALE GENOMIC DNA]</scope>
    <source>
        <strain evidence="3">UBA10707</strain>
    </source>
</reference>
<dbReference type="SUPFAM" id="SSF53850">
    <property type="entry name" value="Periplasmic binding protein-like II"/>
    <property type="match status" value="1"/>
</dbReference>
<evidence type="ECO:0000313" key="4">
    <source>
        <dbReference type="Proteomes" id="UP000264036"/>
    </source>
</evidence>
<protein>
    <submittedName>
        <fullName evidence="3">LacI family transcriptional regulator</fullName>
    </submittedName>
</protein>
<dbReference type="InterPro" id="IPR005064">
    <property type="entry name" value="BUG"/>
</dbReference>
<dbReference type="PIRSF" id="PIRSF017082">
    <property type="entry name" value="YflP"/>
    <property type="match status" value="1"/>
</dbReference>
<dbReference type="Pfam" id="PF03401">
    <property type="entry name" value="TctC"/>
    <property type="match status" value="1"/>
</dbReference>
<dbReference type="InterPro" id="IPR042100">
    <property type="entry name" value="Bug_dom1"/>
</dbReference>